<dbReference type="Pfam" id="PF25268">
    <property type="entry name" value="DUF7866"/>
    <property type="match status" value="1"/>
</dbReference>
<evidence type="ECO:0000256" key="1">
    <source>
        <dbReference type="SAM" id="MobiDB-lite"/>
    </source>
</evidence>
<keyword evidence="4" id="KW-1185">Reference proteome</keyword>
<feature type="compositionally biased region" description="Polar residues" evidence="1">
    <location>
        <begin position="7"/>
        <end position="24"/>
    </location>
</feature>
<dbReference type="PANTHER" id="PTHR33786">
    <property type="entry name" value="UBIQUITIN CARBOXYL-TERMINAL HYDROLASE"/>
    <property type="match status" value="1"/>
</dbReference>
<dbReference type="Proteomes" id="UP000737018">
    <property type="component" value="Unassembled WGS sequence"/>
</dbReference>
<dbReference type="OrthoDB" id="1871192at2759"/>
<proteinExistence type="predicted"/>
<dbReference type="PANTHER" id="PTHR33786:SF2">
    <property type="entry name" value="UBIQUITIN CARBOXYL-TERMINAL HYDROLASE"/>
    <property type="match status" value="1"/>
</dbReference>
<dbReference type="InterPro" id="IPR057188">
    <property type="entry name" value="DUF7866"/>
</dbReference>
<organism evidence="3 4">
    <name type="scientific">Castanea mollissima</name>
    <name type="common">Chinese chestnut</name>
    <dbReference type="NCBI Taxonomy" id="60419"/>
    <lineage>
        <taxon>Eukaryota</taxon>
        <taxon>Viridiplantae</taxon>
        <taxon>Streptophyta</taxon>
        <taxon>Embryophyta</taxon>
        <taxon>Tracheophyta</taxon>
        <taxon>Spermatophyta</taxon>
        <taxon>Magnoliopsida</taxon>
        <taxon>eudicotyledons</taxon>
        <taxon>Gunneridae</taxon>
        <taxon>Pentapetalae</taxon>
        <taxon>rosids</taxon>
        <taxon>fabids</taxon>
        <taxon>Fagales</taxon>
        <taxon>Fagaceae</taxon>
        <taxon>Castanea</taxon>
    </lineage>
</organism>
<evidence type="ECO:0000313" key="3">
    <source>
        <dbReference type="EMBL" id="KAF3974180.1"/>
    </source>
</evidence>
<comment type="caution">
    <text evidence="3">The sequence shown here is derived from an EMBL/GenBank/DDBJ whole genome shotgun (WGS) entry which is preliminary data.</text>
</comment>
<gene>
    <name evidence="3" type="ORF">CMV_002464</name>
</gene>
<evidence type="ECO:0000313" key="4">
    <source>
        <dbReference type="Proteomes" id="UP000737018"/>
    </source>
</evidence>
<name>A0A8J4RW89_9ROSI</name>
<reference evidence="3" key="1">
    <citation type="submission" date="2020-03" db="EMBL/GenBank/DDBJ databases">
        <title>Castanea mollissima Vanexum genome sequencing.</title>
        <authorList>
            <person name="Staton M."/>
        </authorList>
    </citation>
    <scope>NUCLEOTIDE SEQUENCE</scope>
    <source>
        <tissue evidence="3">Leaf</tissue>
    </source>
</reference>
<accession>A0A8J4RW89</accession>
<feature type="region of interest" description="Disordered" evidence="1">
    <location>
        <begin position="1"/>
        <end position="34"/>
    </location>
</feature>
<feature type="domain" description="DUF7866" evidence="2">
    <location>
        <begin position="187"/>
        <end position="238"/>
    </location>
</feature>
<dbReference type="EMBL" id="JRKL02000177">
    <property type="protein sequence ID" value="KAF3974180.1"/>
    <property type="molecule type" value="Genomic_DNA"/>
</dbReference>
<sequence length="239" mass="25951">MGGQPRFSLNKNTGPSAEWDQTSGVVKHDGTSPIGKLHGETAVKGMKIGNPCATDEGESENLELQPKFQQLDNTDIESDRHVVEGKYESMPLGQKFLVSNSVQKDVSAMKTAGLQAEVDKGLHDKLYGENFGLETGTIDQDSANVVNYSEAHINGSETEMMVPMVEAGRMEKMMMMVMSDSRRRLGSFQICALCTCCGGAKGLCLPSPCCYAINCNIPNRPFGFCSFTPKTCNCFGCHL</sequence>
<dbReference type="AlphaFoldDB" id="A0A8J4RW89"/>
<protein>
    <recommendedName>
        <fullName evidence="2">DUF7866 domain-containing protein</fullName>
    </recommendedName>
</protein>
<evidence type="ECO:0000259" key="2">
    <source>
        <dbReference type="Pfam" id="PF25268"/>
    </source>
</evidence>